<proteinExistence type="predicted"/>
<organism evidence="2 3">
    <name type="scientific">Pisum sativum</name>
    <name type="common">Garden pea</name>
    <name type="synonym">Lathyrus oleraceus</name>
    <dbReference type="NCBI Taxonomy" id="3888"/>
    <lineage>
        <taxon>Eukaryota</taxon>
        <taxon>Viridiplantae</taxon>
        <taxon>Streptophyta</taxon>
        <taxon>Embryophyta</taxon>
        <taxon>Tracheophyta</taxon>
        <taxon>Spermatophyta</taxon>
        <taxon>Magnoliopsida</taxon>
        <taxon>eudicotyledons</taxon>
        <taxon>Gunneridae</taxon>
        <taxon>Pentapetalae</taxon>
        <taxon>rosids</taxon>
        <taxon>fabids</taxon>
        <taxon>Fabales</taxon>
        <taxon>Fabaceae</taxon>
        <taxon>Papilionoideae</taxon>
        <taxon>50 kb inversion clade</taxon>
        <taxon>NPAAA clade</taxon>
        <taxon>Hologalegina</taxon>
        <taxon>IRL clade</taxon>
        <taxon>Fabeae</taxon>
        <taxon>Lathyrus</taxon>
    </lineage>
</organism>
<dbReference type="EMBL" id="JAMSHJ010000004">
    <property type="protein sequence ID" value="KAI5422196.1"/>
    <property type="molecule type" value="Genomic_DNA"/>
</dbReference>
<dbReference type="AlphaFoldDB" id="A0A9D5AWX6"/>
<gene>
    <name evidence="2" type="ORF">KIW84_045596</name>
</gene>
<evidence type="ECO:0000313" key="3">
    <source>
        <dbReference type="Proteomes" id="UP001058974"/>
    </source>
</evidence>
<keyword evidence="3" id="KW-1185">Reference proteome</keyword>
<protein>
    <submittedName>
        <fullName evidence="2">Uncharacterized protein</fullName>
    </submittedName>
</protein>
<comment type="caution">
    <text evidence="2">The sequence shown here is derived from an EMBL/GenBank/DDBJ whole genome shotgun (WGS) entry which is preliminary data.</text>
</comment>
<accession>A0A9D5AWX6</accession>
<feature type="region of interest" description="Disordered" evidence="1">
    <location>
        <begin position="65"/>
        <end position="86"/>
    </location>
</feature>
<evidence type="ECO:0000256" key="1">
    <source>
        <dbReference type="SAM" id="MobiDB-lite"/>
    </source>
</evidence>
<dbReference type="Gramene" id="Psat04G0559600-T1">
    <property type="protein sequence ID" value="KAI5422196.1"/>
    <property type="gene ID" value="KIW84_045596"/>
</dbReference>
<dbReference type="Proteomes" id="UP001058974">
    <property type="component" value="Chromosome 4"/>
</dbReference>
<name>A0A9D5AWX6_PEA</name>
<sequence>MSQGSPLENTQDVTYHKVLLKEMDGGRNDQAITDAPEAMAQVIAQANQAFKANQNQNDGADEFHGLGKFQNNNPPTFKGRYDPKGV</sequence>
<evidence type="ECO:0000313" key="2">
    <source>
        <dbReference type="EMBL" id="KAI5422196.1"/>
    </source>
</evidence>
<reference evidence="2 3" key="1">
    <citation type="journal article" date="2022" name="Nat. Genet.">
        <title>Improved pea reference genome and pan-genome highlight genomic features and evolutionary characteristics.</title>
        <authorList>
            <person name="Yang T."/>
            <person name="Liu R."/>
            <person name="Luo Y."/>
            <person name="Hu S."/>
            <person name="Wang D."/>
            <person name="Wang C."/>
            <person name="Pandey M.K."/>
            <person name="Ge S."/>
            <person name="Xu Q."/>
            <person name="Li N."/>
            <person name="Li G."/>
            <person name="Huang Y."/>
            <person name="Saxena R.K."/>
            <person name="Ji Y."/>
            <person name="Li M."/>
            <person name="Yan X."/>
            <person name="He Y."/>
            <person name="Liu Y."/>
            <person name="Wang X."/>
            <person name="Xiang C."/>
            <person name="Varshney R.K."/>
            <person name="Ding H."/>
            <person name="Gao S."/>
            <person name="Zong X."/>
        </authorList>
    </citation>
    <scope>NUCLEOTIDE SEQUENCE [LARGE SCALE GENOMIC DNA]</scope>
    <source>
        <strain evidence="2 3">cv. Zhongwan 6</strain>
    </source>
</reference>